<dbReference type="RefSeq" id="WP_188528183.1">
    <property type="nucleotide sequence ID" value="NZ_BMGR01000001.1"/>
</dbReference>
<reference evidence="3" key="2">
    <citation type="submission" date="2020-09" db="EMBL/GenBank/DDBJ databases">
        <authorList>
            <person name="Sun Q."/>
            <person name="Zhou Y."/>
        </authorList>
    </citation>
    <scope>NUCLEOTIDE SEQUENCE</scope>
    <source>
        <strain evidence="3">CGMCC 1.12987</strain>
    </source>
</reference>
<proteinExistence type="predicted"/>
<dbReference type="GO" id="GO:0003779">
    <property type="term" value="F:actin binding"/>
    <property type="evidence" value="ECO:0007669"/>
    <property type="project" value="InterPro"/>
</dbReference>
<evidence type="ECO:0008006" key="5">
    <source>
        <dbReference type="Google" id="ProtNLM"/>
    </source>
</evidence>
<evidence type="ECO:0000313" key="3">
    <source>
        <dbReference type="EMBL" id="GGF88422.1"/>
    </source>
</evidence>
<dbReference type="Gene3D" id="3.40.960.10">
    <property type="entry name" value="VSR Endonuclease"/>
    <property type="match status" value="1"/>
</dbReference>
<evidence type="ECO:0000259" key="1">
    <source>
        <dbReference type="Pfam" id="PF10881"/>
    </source>
</evidence>
<evidence type="ECO:0000259" key="2">
    <source>
        <dbReference type="Pfam" id="PF14311"/>
    </source>
</evidence>
<reference evidence="3" key="1">
    <citation type="journal article" date="2014" name="Int. J. Syst. Evol. Microbiol.">
        <title>Complete genome sequence of Corynebacterium casei LMG S-19264T (=DSM 44701T), isolated from a smear-ripened cheese.</title>
        <authorList>
            <consortium name="US DOE Joint Genome Institute (JGI-PGF)"/>
            <person name="Walter F."/>
            <person name="Albersmeier A."/>
            <person name="Kalinowski J."/>
            <person name="Ruckert C."/>
        </authorList>
    </citation>
    <scope>NUCLEOTIDE SEQUENCE</scope>
    <source>
        <strain evidence="3">CGMCC 1.12987</strain>
    </source>
</reference>
<keyword evidence="4" id="KW-1185">Reference proteome</keyword>
<dbReference type="InterPro" id="IPR027310">
    <property type="entry name" value="Profilin_CS"/>
</dbReference>
<dbReference type="InterPro" id="IPR025487">
    <property type="entry name" value="DUF4379"/>
</dbReference>
<dbReference type="InterPro" id="IPR024402">
    <property type="entry name" value="DUF2726"/>
</dbReference>
<dbReference type="Pfam" id="PF14311">
    <property type="entry name" value="DUF4379"/>
    <property type="match status" value="1"/>
</dbReference>
<feature type="domain" description="Treble clef zinc finger" evidence="2">
    <location>
        <begin position="119"/>
        <end position="172"/>
    </location>
</feature>
<accession>A0A917CJH8</accession>
<feature type="domain" description="DUF2726" evidence="1">
    <location>
        <begin position="209"/>
        <end position="284"/>
    </location>
</feature>
<dbReference type="PROSITE" id="PS00414">
    <property type="entry name" value="PROFILIN"/>
    <property type="match status" value="1"/>
</dbReference>
<evidence type="ECO:0000313" key="4">
    <source>
        <dbReference type="Proteomes" id="UP000644756"/>
    </source>
</evidence>
<dbReference type="AlphaFoldDB" id="A0A917CJH8"/>
<name>A0A917CJH8_9BACL</name>
<dbReference type="Proteomes" id="UP000644756">
    <property type="component" value="Unassembled WGS sequence"/>
</dbReference>
<organism evidence="3 4">
    <name type="scientific">Paenibacillus abyssi</name>
    <dbReference type="NCBI Taxonomy" id="1340531"/>
    <lineage>
        <taxon>Bacteria</taxon>
        <taxon>Bacillati</taxon>
        <taxon>Bacillota</taxon>
        <taxon>Bacilli</taxon>
        <taxon>Bacillales</taxon>
        <taxon>Paenibacillaceae</taxon>
        <taxon>Paenibacillus</taxon>
    </lineage>
</organism>
<dbReference type="Pfam" id="PF10881">
    <property type="entry name" value="DUF2726"/>
    <property type="match status" value="1"/>
</dbReference>
<gene>
    <name evidence="3" type="ORF">GCM10010916_02210</name>
</gene>
<protein>
    <recommendedName>
        <fullName evidence="5">DUF2726 domain-containing protein</fullName>
    </recommendedName>
</protein>
<dbReference type="EMBL" id="BMGR01000001">
    <property type="protein sequence ID" value="GGF88422.1"/>
    <property type="molecule type" value="Genomic_DNA"/>
</dbReference>
<comment type="caution">
    <text evidence="3">The sequence shown here is derived from an EMBL/GenBank/DDBJ whole genome shotgun (WGS) entry which is preliminary data.</text>
</comment>
<sequence length="303" mass="35023">MAIWEEYVEVTVGCRNNSHYEALGYVIPRRRDKQGRLAIPRGTKITVKISDLPAHSNVKLTKVCDECSAEVANQSYNMIMRERREGKDRCKECSYERMRVTKLTSTPKAKSFGHKFPELISYWHPDNELSPFDVRAHTVRKFKFICENDESHDYTAEVRNVVNGQRCGLCAMPKGERRIHSYLSARGIPFTQQATMDGLVGTGGGALMFDFVIHNRDGKWLCAVEYDGKQHFEPVDFLGKGMREAQRNLKIQQEHDRRKEEFCKHNAIPLLRIKYTQFDDIETILSESLPAIRRQRAAFYIAN</sequence>